<reference evidence="7" key="1">
    <citation type="journal article" date="2015" name="Genome Announc.">
        <title>Draft genome sequence of Talaromyces cellulolyticus strain Y-94, a source of lignocellulosic biomass-degrading enzymes.</title>
        <authorList>
            <person name="Fujii T."/>
            <person name="Koike H."/>
            <person name="Sawayama S."/>
            <person name="Yano S."/>
            <person name="Inoue H."/>
        </authorList>
    </citation>
    <scope>NUCLEOTIDE SEQUENCE [LARGE SCALE GENOMIC DNA]</scope>
    <source>
        <strain evidence="7">Y-94</strain>
    </source>
</reference>
<comment type="subcellular location">
    <subcellularLocation>
        <location evidence="1">Membrane</location>
        <topology evidence="1">Multi-pass membrane protein</topology>
    </subcellularLocation>
</comment>
<feature type="transmembrane region" description="Helical" evidence="5">
    <location>
        <begin position="88"/>
        <end position="110"/>
    </location>
</feature>
<feature type="transmembrane region" description="Helical" evidence="5">
    <location>
        <begin position="20"/>
        <end position="41"/>
    </location>
</feature>
<proteinExistence type="predicted"/>
<dbReference type="InterPro" id="IPR051617">
    <property type="entry name" value="UNC-93-like_regulator"/>
</dbReference>
<feature type="transmembrane region" description="Helical" evidence="5">
    <location>
        <begin position="261"/>
        <end position="280"/>
    </location>
</feature>
<evidence type="ECO:0000256" key="5">
    <source>
        <dbReference type="SAM" id="Phobius"/>
    </source>
</evidence>
<dbReference type="PANTHER" id="PTHR23294:SF57">
    <property type="entry name" value="CINA C-TERMINAL DOMAIN-CONTAINING PROTEIN"/>
    <property type="match status" value="1"/>
</dbReference>
<dbReference type="AlphaFoldDB" id="A0A6V8H4Q1"/>
<evidence type="ECO:0000256" key="3">
    <source>
        <dbReference type="ARBA" id="ARBA00022989"/>
    </source>
</evidence>
<evidence type="ECO:0000256" key="1">
    <source>
        <dbReference type="ARBA" id="ARBA00004141"/>
    </source>
</evidence>
<dbReference type="SUPFAM" id="SSF103473">
    <property type="entry name" value="MFS general substrate transporter"/>
    <property type="match status" value="1"/>
</dbReference>
<dbReference type="GO" id="GO:0016020">
    <property type="term" value="C:membrane"/>
    <property type="evidence" value="ECO:0007669"/>
    <property type="project" value="UniProtKB-SubCell"/>
</dbReference>
<dbReference type="Proteomes" id="UP000053095">
    <property type="component" value="Unassembled WGS sequence"/>
</dbReference>
<dbReference type="Pfam" id="PF07690">
    <property type="entry name" value="MFS_1"/>
    <property type="match status" value="1"/>
</dbReference>
<keyword evidence="2 5" id="KW-0812">Transmembrane</keyword>
<dbReference type="InterPro" id="IPR036259">
    <property type="entry name" value="MFS_trans_sf"/>
</dbReference>
<keyword evidence="3 5" id="KW-1133">Transmembrane helix</keyword>
<keyword evidence="4 5" id="KW-0472">Membrane</keyword>
<evidence type="ECO:0000313" key="7">
    <source>
        <dbReference type="Proteomes" id="UP000053095"/>
    </source>
</evidence>
<feature type="transmembrane region" description="Helical" evidence="5">
    <location>
        <begin position="61"/>
        <end position="81"/>
    </location>
</feature>
<comment type="caution">
    <text evidence="6">The sequence shown here is derived from an EMBL/GenBank/DDBJ whole genome shotgun (WGS) entry which is preliminary data.</text>
</comment>
<sequence>MTGQQQPGDHHDLLSSLKRFYRGTIYQAIILGLVSFTQPGIWDALNSLGAGGLASPTFVNAANVITYVIMIITCPLWAIAGNRWDLKWVLVAGTLGYTPYFAALYCNSVYDTQWFLILGAVTCGISAAALWVSEAAIAVGYPEPERRGVFIATWMALNKIGSLSGNSIQLATNMNADGRRQGSINPKTYLILVGLSCAGLPLSLTLSKAKDLVRKTKQSNSFERLSDSTSNSDINPKATTTDFTIKGSISDLWTTMKMKHILILLPVYITIRWSGTYQGMYLTEYFTVRGRVLAGFISTVLGIIATLLWGLLLDGKDPNGSSFISRISRRWLTTLQKRGLTEKVVLDISDSGYAKAIVAYCLYSLFNGYITLSRKPWFRHLIWDRGNAEDIFDDEFDRFMCGVLDRCAFYYLCGLER</sequence>
<name>A0A6V8H4Q1_TALPI</name>
<evidence type="ECO:0000256" key="4">
    <source>
        <dbReference type="ARBA" id="ARBA00023136"/>
    </source>
</evidence>
<evidence type="ECO:0000256" key="2">
    <source>
        <dbReference type="ARBA" id="ARBA00022692"/>
    </source>
</evidence>
<dbReference type="InterPro" id="IPR011701">
    <property type="entry name" value="MFS"/>
</dbReference>
<gene>
    <name evidence="6" type="ORF">TCE0_017f04360</name>
</gene>
<dbReference type="EMBL" id="DF933813">
    <property type="protein sequence ID" value="GAM35776.1"/>
    <property type="molecule type" value="Genomic_DNA"/>
</dbReference>
<feature type="transmembrane region" description="Helical" evidence="5">
    <location>
        <begin position="188"/>
        <end position="207"/>
    </location>
</feature>
<keyword evidence="7" id="KW-1185">Reference proteome</keyword>
<evidence type="ECO:0000313" key="6">
    <source>
        <dbReference type="EMBL" id="GAM35776.1"/>
    </source>
</evidence>
<protein>
    <submittedName>
        <fullName evidence="6">Uncharacterized protein</fullName>
    </submittedName>
</protein>
<organism evidence="6 7">
    <name type="scientific">Talaromyces pinophilus</name>
    <name type="common">Penicillium pinophilum</name>
    <dbReference type="NCBI Taxonomy" id="128442"/>
    <lineage>
        <taxon>Eukaryota</taxon>
        <taxon>Fungi</taxon>
        <taxon>Dikarya</taxon>
        <taxon>Ascomycota</taxon>
        <taxon>Pezizomycotina</taxon>
        <taxon>Eurotiomycetes</taxon>
        <taxon>Eurotiomycetidae</taxon>
        <taxon>Eurotiales</taxon>
        <taxon>Trichocomaceae</taxon>
        <taxon>Talaromyces</taxon>
        <taxon>Talaromyces sect. Talaromyces</taxon>
    </lineage>
</organism>
<dbReference type="PANTHER" id="PTHR23294">
    <property type="entry name" value="ET TRANSLATION PRODUCT-RELATED"/>
    <property type="match status" value="1"/>
</dbReference>
<dbReference type="Gene3D" id="1.20.1250.20">
    <property type="entry name" value="MFS general substrate transporter like domains"/>
    <property type="match status" value="1"/>
</dbReference>
<accession>A0A6V8H4Q1</accession>
<feature type="transmembrane region" description="Helical" evidence="5">
    <location>
        <begin position="292"/>
        <end position="313"/>
    </location>
</feature>
<feature type="transmembrane region" description="Helical" evidence="5">
    <location>
        <begin position="116"/>
        <end position="141"/>
    </location>
</feature>
<dbReference type="GO" id="GO:0022857">
    <property type="term" value="F:transmembrane transporter activity"/>
    <property type="evidence" value="ECO:0007669"/>
    <property type="project" value="InterPro"/>
</dbReference>